<gene>
    <name evidence="5" type="ORF">GJ689_01785</name>
</gene>
<accession>A0A9X4XK22</accession>
<dbReference type="FunFam" id="3.40.50.720:FF:000173">
    <property type="entry name" value="3-oxoacyl-[acyl-carrier protein] reductase"/>
    <property type="match status" value="1"/>
</dbReference>
<dbReference type="EMBL" id="WNKV01000001">
    <property type="protein sequence ID" value="MTW14939.1"/>
    <property type="molecule type" value="Genomic_DNA"/>
</dbReference>
<dbReference type="GO" id="GO:0030497">
    <property type="term" value="P:fatty acid elongation"/>
    <property type="evidence" value="ECO:0007669"/>
    <property type="project" value="TreeGrafter"/>
</dbReference>
<name>A0A9X4XK22_9BRAD</name>
<dbReference type="GO" id="GO:0016616">
    <property type="term" value="F:oxidoreductase activity, acting on the CH-OH group of donors, NAD or NADP as acceptor"/>
    <property type="evidence" value="ECO:0007669"/>
    <property type="project" value="TreeGrafter"/>
</dbReference>
<dbReference type="InterPro" id="IPR002347">
    <property type="entry name" value="SDR_fam"/>
</dbReference>
<evidence type="ECO:0000256" key="1">
    <source>
        <dbReference type="ARBA" id="ARBA00006484"/>
    </source>
</evidence>
<feature type="domain" description="Ketoreductase" evidence="4">
    <location>
        <begin position="19"/>
        <end position="210"/>
    </location>
</feature>
<evidence type="ECO:0000313" key="5">
    <source>
        <dbReference type="EMBL" id="MTW14939.1"/>
    </source>
</evidence>
<dbReference type="InterPro" id="IPR057326">
    <property type="entry name" value="KR_dom"/>
</dbReference>
<dbReference type="SUPFAM" id="SSF51735">
    <property type="entry name" value="NAD(P)-binding Rossmann-fold domains"/>
    <property type="match status" value="1"/>
</dbReference>
<dbReference type="Proteomes" id="UP000438991">
    <property type="component" value="Unassembled WGS sequence"/>
</dbReference>
<dbReference type="Pfam" id="PF00106">
    <property type="entry name" value="adh_short"/>
    <property type="match status" value="1"/>
</dbReference>
<proteinExistence type="inferred from homology"/>
<dbReference type="SMART" id="SM00822">
    <property type="entry name" value="PKS_KR"/>
    <property type="match status" value="1"/>
</dbReference>
<comment type="similarity">
    <text evidence="1 3">Belongs to the short-chain dehydrogenases/reductases (SDR) family.</text>
</comment>
<dbReference type="PRINTS" id="PR00080">
    <property type="entry name" value="SDRFAMILY"/>
</dbReference>
<dbReference type="PRINTS" id="PR00081">
    <property type="entry name" value="GDHRDH"/>
</dbReference>
<dbReference type="PROSITE" id="PS00061">
    <property type="entry name" value="ADH_SHORT"/>
    <property type="match status" value="1"/>
</dbReference>
<reference evidence="5 6" key="1">
    <citation type="submission" date="2019-11" db="EMBL/GenBank/DDBJ databases">
        <title>Whole-genome sequence of Rhodoplanes serenus DSM 18633, type strain.</title>
        <authorList>
            <person name="Kyndt J.A."/>
            <person name="Meyer T.E."/>
        </authorList>
    </citation>
    <scope>NUCLEOTIDE SEQUENCE [LARGE SCALE GENOMIC DNA]</scope>
    <source>
        <strain evidence="5 6">DSM 18633</strain>
    </source>
</reference>
<evidence type="ECO:0000256" key="2">
    <source>
        <dbReference type="ARBA" id="ARBA00023002"/>
    </source>
</evidence>
<dbReference type="NCBIfam" id="NF006072">
    <property type="entry name" value="PRK08217.1"/>
    <property type="match status" value="1"/>
</dbReference>
<dbReference type="InterPro" id="IPR020904">
    <property type="entry name" value="Sc_DH/Rdtase_CS"/>
</dbReference>
<dbReference type="Gene3D" id="3.40.50.720">
    <property type="entry name" value="NAD(P)-binding Rossmann-like Domain"/>
    <property type="match status" value="1"/>
</dbReference>
<dbReference type="InterPro" id="IPR036291">
    <property type="entry name" value="NAD(P)-bd_dom_sf"/>
</dbReference>
<organism evidence="5 6">
    <name type="scientific">Rhodoplanes serenus</name>
    <dbReference type="NCBI Taxonomy" id="200615"/>
    <lineage>
        <taxon>Bacteria</taxon>
        <taxon>Pseudomonadati</taxon>
        <taxon>Pseudomonadota</taxon>
        <taxon>Alphaproteobacteria</taxon>
        <taxon>Hyphomicrobiales</taxon>
        <taxon>Nitrobacteraceae</taxon>
        <taxon>Rhodoplanes</taxon>
    </lineage>
</organism>
<dbReference type="AlphaFoldDB" id="A0A9X4XK22"/>
<protein>
    <submittedName>
        <fullName evidence="5">SDR family oxidoreductase</fullName>
    </submittedName>
</protein>
<dbReference type="PANTHER" id="PTHR42760:SF135">
    <property type="entry name" value="BLL7886 PROTEIN"/>
    <property type="match status" value="1"/>
</dbReference>
<dbReference type="PANTHER" id="PTHR42760">
    <property type="entry name" value="SHORT-CHAIN DEHYDROGENASES/REDUCTASES FAMILY MEMBER"/>
    <property type="match status" value="1"/>
</dbReference>
<evidence type="ECO:0000259" key="4">
    <source>
        <dbReference type="SMART" id="SM00822"/>
    </source>
</evidence>
<sequence length="269" mass="28995">MVTSIIGTGEVPILDIRGKTIVITGAGQGIDRELAKTLAQCKANLAIINRDASMLEETLRQCAGLAGLDGMNKFFTLDVTDEPAVENAFRKIRLEFGSIDGLINNAGVVSDALLVKAVDHKVQRKMSLSEFNKVIAVDLIGVFLCGREAALHMIEEQRGGLIINISSISRYGNVGQTNYSAAKAGVAAMTVTWAKELARYNIRVAGIAPGFVDTRMVAGIPPRIREKIVSGIPMRRLATPAEISHAATFILQNDYYNGRVLEVDGGLRL</sequence>
<comment type="caution">
    <text evidence="5">The sequence shown here is derived from an EMBL/GenBank/DDBJ whole genome shotgun (WGS) entry which is preliminary data.</text>
</comment>
<keyword evidence="2" id="KW-0560">Oxidoreductase</keyword>
<evidence type="ECO:0000313" key="6">
    <source>
        <dbReference type="Proteomes" id="UP000438991"/>
    </source>
</evidence>
<evidence type="ECO:0000256" key="3">
    <source>
        <dbReference type="RuleBase" id="RU000363"/>
    </source>
</evidence>